<keyword evidence="2" id="KW-0378">Hydrolase</keyword>
<dbReference type="InterPro" id="IPR000383">
    <property type="entry name" value="Xaa-Pro-like_dom"/>
</dbReference>
<dbReference type="Pfam" id="PF02129">
    <property type="entry name" value="Peptidase_S15"/>
    <property type="match status" value="1"/>
</dbReference>
<feature type="domain" description="Xaa-Pro dipeptidyl-peptidase-like" evidence="4">
    <location>
        <begin position="57"/>
        <end position="298"/>
    </location>
</feature>
<evidence type="ECO:0000313" key="5">
    <source>
        <dbReference type="EMBL" id="RKT75006.1"/>
    </source>
</evidence>
<evidence type="ECO:0000256" key="3">
    <source>
        <dbReference type="SAM" id="SignalP"/>
    </source>
</evidence>
<protein>
    <submittedName>
        <fullName evidence="5">X-Pro dipeptidyl-peptidase-like protein</fullName>
    </submittedName>
</protein>
<evidence type="ECO:0000256" key="1">
    <source>
        <dbReference type="ARBA" id="ARBA00008645"/>
    </source>
</evidence>
<name>A0A495XQ50_9PSEU</name>
<dbReference type="InterPro" id="IPR029058">
    <property type="entry name" value="AB_hydrolase_fold"/>
</dbReference>
<dbReference type="SUPFAM" id="SSF53474">
    <property type="entry name" value="alpha/beta-Hydrolases"/>
    <property type="match status" value="1"/>
</dbReference>
<proteinExistence type="inferred from homology"/>
<keyword evidence="6" id="KW-1185">Reference proteome</keyword>
<evidence type="ECO:0000259" key="4">
    <source>
        <dbReference type="Pfam" id="PF02129"/>
    </source>
</evidence>
<comment type="caution">
    <text evidence="5">The sequence shown here is derived from an EMBL/GenBank/DDBJ whole genome shotgun (WGS) entry which is preliminary data.</text>
</comment>
<dbReference type="PANTHER" id="PTHR22946">
    <property type="entry name" value="DIENELACTONE HYDROLASE DOMAIN-CONTAINING PROTEIN-RELATED"/>
    <property type="match status" value="1"/>
</dbReference>
<dbReference type="Gene3D" id="3.40.50.1820">
    <property type="entry name" value="alpha/beta hydrolase"/>
    <property type="match status" value="1"/>
</dbReference>
<dbReference type="PANTHER" id="PTHR22946:SF9">
    <property type="entry name" value="POLYKETIDE TRANSFERASE AF380"/>
    <property type="match status" value="1"/>
</dbReference>
<organism evidence="5 6">
    <name type="scientific">Saccharothrix variisporea</name>
    <dbReference type="NCBI Taxonomy" id="543527"/>
    <lineage>
        <taxon>Bacteria</taxon>
        <taxon>Bacillati</taxon>
        <taxon>Actinomycetota</taxon>
        <taxon>Actinomycetes</taxon>
        <taxon>Pseudonocardiales</taxon>
        <taxon>Pseudonocardiaceae</taxon>
        <taxon>Saccharothrix</taxon>
    </lineage>
</organism>
<sequence>MRTLTTLAAVVAVSLATASPASSAAADPGTAAAESPQDVCIAGVPETDPLEPGPVSICLSVFKPAGASHDHPVPVLLHSHGWGGSRTSAPGSFQRYLDAGFGVVSIDQRGFGQSGGKAHVEDPAFEGEDVIRVVDHVASLDWVRKTGPDDPVLGAIGGSYGGGYQFAGAFTELAKTGRTRFDALAPQITWHSLNDSLAPREVVRTTWITALYAAGLDAHTTTVHAGYAEGLVTGDWPASMDEFFRDNGPAAHVAAGRRLDIPVLLHQGLSDNLFPLDQAIDNFDRALTPRARARSLLVGYNGGHALPNAVPAGYAVPGDACPARLGGADYDTLELRFLAENLQGAPRTLTGHGRYHLMTAEGGCVSVDSVAPNTSYALPDFVTGTVAPHVVKIADGPLTVAGSPSLDARVTALGLDSRAFFALSVGTSPLDAKVIQNNVLPHREAGLNLGVRRSIELPSVAATIPAGQSLFLTVSPVSDMFLLHGSRTPYAMVLQDVSVRVPVVR</sequence>
<gene>
    <name evidence="5" type="ORF">DFJ66_8382</name>
</gene>
<dbReference type="RefSeq" id="WP_121230217.1">
    <property type="nucleotide sequence ID" value="NZ_JBIUBA010000026.1"/>
</dbReference>
<feature type="signal peptide" evidence="3">
    <location>
        <begin position="1"/>
        <end position="24"/>
    </location>
</feature>
<keyword evidence="3" id="KW-0732">Signal</keyword>
<dbReference type="InterPro" id="IPR050261">
    <property type="entry name" value="FrsA_esterase"/>
</dbReference>
<dbReference type="Proteomes" id="UP000272729">
    <property type="component" value="Unassembled WGS sequence"/>
</dbReference>
<dbReference type="GO" id="GO:0052689">
    <property type="term" value="F:carboxylic ester hydrolase activity"/>
    <property type="evidence" value="ECO:0007669"/>
    <property type="project" value="UniProtKB-ARBA"/>
</dbReference>
<reference evidence="5 6" key="1">
    <citation type="submission" date="2018-10" db="EMBL/GenBank/DDBJ databases">
        <title>Sequencing the genomes of 1000 actinobacteria strains.</title>
        <authorList>
            <person name="Klenk H.-P."/>
        </authorList>
    </citation>
    <scope>NUCLEOTIDE SEQUENCE [LARGE SCALE GENOMIC DNA]</scope>
    <source>
        <strain evidence="5 6">DSM 43911</strain>
    </source>
</reference>
<evidence type="ECO:0000313" key="6">
    <source>
        <dbReference type="Proteomes" id="UP000272729"/>
    </source>
</evidence>
<accession>A0A495XQ50</accession>
<dbReference type="EMBL" id="RBXR01000001">
    <property type="protein sequence ID" value="RKT75006.1"/>
    <property type="molecule type" value="Genomic_DNA"/>
</dbReference>
<dbReference type="AlphaFoldDB" id="A0A495XQ50"/>
<evidence type="ECO:0000256" key="2">
    <source>
        <dbReference type="ARBA" id="ARBA00022801"/>
    </source>
</evidence>
<dbReference type="OrthoDB" id="9804819at2"/>
<comment type="similarity">
    <text evidence="1">Belongs to the AB hydrolase superfamily.</text>
</comment>
<feature type="chain" id="PRO_5038983003" evidence="3">
    <location>
        <begin position="25"/>
        <end position="505"/>
    </location>
</feature>